<dbReference type="Pfam" id="PF08245">
    <property type="entry name" value="Mur_ligase_M"/>
    <property type="match status" value="1"/>
</dbReference>
<comment type="function">
    <text evidence="10">Involved in cell wall formation. Catalyzes the final step in the synthesis of UDP-N-acetylmuramoyl-pentapeptide, the precursor of murein.</text>
</comment>
<dbReference type="GO" id="GO:0071555">
    <property type="term" value="P:cell wall organization"/>
    <property type="evidence" value="ECO:0007669"/>
    <property type="project" value="UniProtKB-KW"/>
</dbReference>
<feature type="region of interest" description="Disordered" evidence="11">
    <location>
        <begin position="261"/>
        <end position="294"/>
    </location>
</feature>
<dbReference type="GO" id="GO:0008360">
    <property type="term" value="P:regulation of cell shape"/>
    <property type="evidence" value="ECO:0007669"/>
    <property type="project" value="UniProtKB-KW"/>
</dbReference>
<dbReference type="InterPro" id="IPR035911">
    <property type="entry name" value="MurE/MurF_N"/>
</dbReference>
<feature type="binding site" evidence="10">
    <location>
        <begin position="126"/>
        <end position="132"/>
    </location>
    <ligand>
        <name>ATP</name>
        <dbReference type="ChEBI" id="CHEBI:30616"/>
    </ligand>
</feature>
<comment type="pathway">
    <text evidence="10">Cell wall biogenesis; peptidoglycan biosynthesis.</text>
</comment>
<feature type="compositionally biased region" description="Low complexity" evidence="11">
    <location>
        <begin position="261"/>
        <end position="279"/>
    </location>
</feature>
<dbReference type="GO" id="GO:0005737">
    <property type="term" value="C:cytoplasm"/>
    <property type="evidence" value="ECO:0007669"/>
    <property type="project" value="UniProtKB-SubCell"/>
</dbReference>
<keyword evidence="1 10" id="KW-0963">Cytoplasm</keyword>
<feature type="domain" description="Mur ligase central" evidence="14">
    <location>
        <begin position="124"/>
        <end position="344"/>
    </location>
</feature>
<accession>A0A9D2A812</accession>
<dbReference type="InterPro" id="IPR000713">
    <property type="entry name" value="Mur_ligase_N"/>
</dbReference>
<keyword evidence="7 10" id="KW-0573">Peptidoglycan synthesis</keyword>
<dbReference type="GO" id="GO:0047480">
    <property type="term" value="F:UDP-N-acetylmuramoyl-tripeptide-D-alanyl-D-alanine ligase activity"/>
    <property type="evidence" value="ECO:0007669"/>
    <property type="project" value="UniProtKB-UniRule"/>
</dbReference>
<dbReference type="GO" id="GO:0009252">
    <property type="term" value="P:peptidoglycan biosynthetic process"/>
    <property type="evidence" value="ECO:0007669"/>
    <property type="project" value="UniProtKB-UniRule"/>
</dbReference>
<gene>
    <name evidence="10" type="primary">murF</name>
    <name evidence="15" type="ORF">H9871_06095</name>
</gene>
<feature type="domain" description="Mur ligase N-terminal catalytic" evidence="12">
    <location>
        <begin position="50"/>
        <end position="107"/>
    </location>
</feature>
<evidence type="ECO:0000256" key="4">
    <source>
        <dbReference type="ARBA" id="ARBA00022741"/>
    </source>
</evidence>
<evidence type="ECO:0000256" key="3">
    <source>
        <dbReference type="ARBA" id="ARBA00022618"/>
    </source>
</evidence>
<dbReference type="GO" id="GO:0005524">
    <property type="term" value="F:ATP binding"/>
    <property type="evidence" value="ECO:0007669"/>
    <property type="project" value="UniProtKB-UniRule"/>
</dbReference>
<feature type="compositionally biased region" description="Low complexity" evidence="11">
    <location>
        <begin position="514"/>
        <end position="539"/>
    </location>
</feature>
<protein>
    <recommendedName>
        <fullName evidence="10">UDP-N-acetylmuramoyl-tripeptide--D-alanyl-D-alanine ligase</fullName>
        <ecNumber evidence="10">6.3.2.10</ecNumber>
    </recommendedName>
    <alternativeName>
        <fullName evidence="10">D-alanyl-D-alanine-adding enzyme</fullName>
    </alternativeName>
</protein>
<evidence type="ECO:0000313" key="15">
    <source>
        <dbReference type="EMBL" id="HIW99696.1"/>
    </source>
</evidence>
<dbReference type="PANTHER" id="PTHR43024:SF1">
    <property type="entry name" value="UDP-N-ACETYLMURAMOYL-TRIPEPTIDE--D-ALANYL-D-ALANINE LIGASE"/>
    <property type="match status" value="1"/>
</dbReference>
<dbReference type="Gene3D" id="3.40.1190.10">
    <property type="entry name" value="Mur-like, catalytic domain"/>
    <property type="match status" value="1"/>
</dbReference>
<dbReference type="InterPro" id="IPR004101">
    <property type="entry name" value="Mur_ligase_C"/>
</dbReference>
<evidence type="ECO:0000256" key="6">
    <source>
        <dbReference type="ARBA" id="ARBA00022960"/>
    </source>
</evidence>
<dbReference type="EMBL" id="DXGD01000224">
    <property type="protein sequence ID" value="HIW99696.1"/>
    <property type="molecule type" value="Genomic_DNA"/>
</dbReference>
<dbReference type="Gene3D" id="3.90.190.20">
    <property type="entry name" value="Mur ligase, C-terminal domain"/>
    <property type="match status" value="1"/>
</dbReference>
<evidence type="ECO:0000256" key="1">
    <source>
        <dbReference type="ARBA" id="ARBA00022490"/>
    </source>
</evidence>
<reference evidence="15" key="1">
    <citation type="journal article" date="2021" name="PeerJ">
        <title>Extensive microbial diversity within the chicken gut microbiome revealed by metagenomics and culture.</title>
        <authorList>
            <person name="Gilroy R."/>
            <person name="Ravi A."/>
            <person name="Getino M."/>
            <person name="Pursley I."/>
            <person name="Horton D.L."/>
            <person name="Alikhan N.F."/>
            <person name="Baker D."/>
            <person name="Gharbi K."/>
            <person name="Hall N."/>
            <person name="Watson M."/>
            <person name="Adriaenssens E.M."/>
            <person name="Foster-Nyarko E."/>
            <person name="Jarju S."/>
            <person name="Secka A."/>
            <person name="Antonio M."/>
            <person name="Oren A."/>
            <person name="Chaudhuri R.R."/>
            <person name="La Ragione R."/>
            <person name="Hildebrand F."/>
            <person name="Pallen M.J."/>
        </authorList>
    </citation>
    <scope>NUCLEOTIDE SEQUENCE</scope>
    <source>
        <strain evidence="15">ChiHejej3B27-3195</strain>
    </source>
</reference>
<evidence type="ECO:0000256" key="9">
    <source>
        <dbReference type="ARBA" id="ARBA00023316"/>
    </source>
</evidence>
<feature type="domain" description="Mur ligase C-terminal" evidence="13">
    <location>
        <begin position="368"/>
        <end position="495"/>
    </location>
</feature>
<evidence type="ECO:0000313" key="16">
    <source>
        <dbReference type="Proteomes" id="UP000824151"/>
    </source>
</evidence>
<comment type="similarity">
    <text evidence="10">Belongs to the MurCDEF family. MurF subfamily.</text>
</comment>
<dbReference type="SUPFAM" id="SSF53623">
    <property type="entry name" value="MurD-like peptide ligases, catalytic domain"/>
    <property type="match status" value="1"/>
</dbReference>
<feature type="region of interest" description="Disordered" evidence="11">
    <location>
        <begin position="514"/>
        <end position="551"/>
    </location>
</feature>
<dbReference type="Pfam" id="PF02875">
    <property type="entry name" value="Mur_ligase_C"/>
    <property type="match status" value="1"/>
</dbReference>
<dbReference type="InterPro" id="IPR005863">
    <property type="entry name" value="UDP-N-AcMur_synth"/>
</dbReference>
<dbReference type="Proteomes" id="UP000824151">
    <property type="component" value="Unassembled WGS sequence"/>
</dbReference>
<keyword evidence="5 10" id="KW-0067">ATP-binding</keyword>
<dbReference type="Gene3D" id="3.40.1390.10">
    <property type="entry name" value="MurE/MurF, N-terminal domain"/>
    <property type="match status" value="1"/>
</dbReference>
<dbReference type="AlphaFoldDB" id="A0A9D2A812"/>
<dbReference type="EC" id="6.3.2.10" evidence="10"/>
<keyword evidence="2 10" id="KW-0436">Ligase</keyword>
<evidence type="ECO:0000259" key="14">
    <source>
        <dbReference type="Pfam" id="PF08245"/>
    </source>
</evidence>
<sequence>MIELSAAEISEVVSGRLRGVEDPAGLRVTVADTDSRQFGEGSSNGPGPGLFIAKPGETTDGHRFIDAALEAGAVLVLAQRVTDDATGSPHPAVIVDDVVEAMGLLAAEIVTRIRAHSPTTVIGITGSAGKTTTKDLLRQLLTPEGPTVAPQGSYNGEVGVPLTIFTAPLHTRFLIVEMGADAPGNIRYLAQMVRPDIGVVLMVGSAHAGKFGGADKIAAVKGELAEAIAPDGAVILNDDDPQVRSMAARAVAPITWFGTSAGESSSAESAEASSRSGEGSSLGGEAGAQEARRVTASEVALDESGHPHFTLRVRQGAGDEEAPVRSGLTGTHHVTNLLAAAAAARQLGVSTQEIARRLDGLGPGSRWRMQRTERADGVTVINDAYNANPESMREALRTLAMITRPTGRRSVAVLGPMLELGAEAIPRHTQLGETAVRLNIGKLVVVGDEAYSLYRGAIAEGSWGSEVHWVPDVEAAEAYLEDEIRPGDVVLLKSSNGAGLGHLGDAIAAKAAVAPGAPHTTETPEVTETTQMTTRQTSEAGADTAEKRGTQ</sequence>
<dbReference type="GO" id="GO:0051301">
    <property type="term" value="P:cell division"/>
    <property type="evidence" value="ECO:0007669"/>
    <property type="project" value="UniProtKB-KW"/>
</dbReference>
<comment type="catalytic activity">
    <reaction evidence="10">
        <text>D-alanyl-D-alanine + UDP-N-acetyl-alpha-D-muramoyl-L-alanyl-gamma-D-glutamyl-meso-2,6-diaminopimelate + ATP = UDP-N-acetyl-alpha-D-muramoyl-L-alanyl-gamma-D-glutamyl-meso-2,6-diaminopimeloyl-D-alanyl-D-alanine + ADP + phosphate + H(+)</text>
        <dbReference type="Rhea" id="RHEA:28374"/>
        <dbReference type="ChEBI" id="CHEBI:15378"/>
        <dbReference type="ChEBI" id="CHEBI:30616"/>
        <dbReference type="ChEBI" id="CHEBI:43474"/>
        <dbReference type="ChEBI" id="CHEBI:57822"/>
        <dbReference type="ChEBI" id="CHEBI:61386"/>
        <dbReference type="ChEBI" id="CHEBI:83905"/>
        <dbReference type="ChEBI" id="CHEBI:456216"/>
        <dbReference type="EC" id="6.3.2.10"/>
    </reaction>
</comment>
<evidence type="ECO:0000256" key="11">
    <source>
        <dbReference type="SAM" id="MobiDB-lite"/>
    </source>
</evidence>
<dbReference type="SUPFAM" id="SSF63418">
    <property type="entry name" value="MurE/MurF N-terminal domain"/>
    <property type="match status" value="1"/>
</dbReference>
<keyword evidence="6 10" id="KW-0133">Cell shape</keyword>
<evidence type="ECO:0000256" key="8">
    <source>
        <dbReference type="ARBA" id="ARBA00023306"/>
    </source>
</evidence>
<dbReference type="Pfam" id="PF01225">
    <property type="entry name" value="Mur_ligase"/>
    <property type="match status" value="1"/>
</dbReference>
<dbReference type="InterPro" id="IPR051046">
    <property type="entry name" value="MurCDEF_CellWall_CoF430Synth"/>
</dbReference>
<name>A0A9D2A812_9MICC</name>
<evidence type="ECO:0000256" key="5">
    <source>
        <dbReference type="ARBA" id="ARBA00022840"/>
    </source>
</evidence>
<evidence type="ECO:0000256" key="10">
    <source>
        <dbReference type="HAMAP-Rule" id="MF_02019"/>
    </source>
</evidence>
<organism evidence="15 16">
    <name type="scientific">Candidatus Nesterenkonia stercoripullorum</name>
    <dbReference type="NCBI Taxonomy" id="2838701"/>
    <lineage>
        <taxon>Bacteria</taxon>
        <taxon>Bacillati</taxon>
        <taxon>Actinomycetota</taxon>
        <taxon>Actinomycetes</taxon>
        <taxon>Micrococcales</taxon>
        <taxon>Micrococcaceae</taxon>
        <taxon>Nesterenkonia</taxon>
    </lineage>
</organism>
<dbReference type="InterPro" id="IPR013221">
    <property type="entry name" value="Mur_ligase_cen"/>
</dbReference>
<dbReference type="InterPro" id="IPR036615">
    <property type="entry name" value="Mur_ligase_C_dom_sf"/>
</dbReference>
<proteinExistence type="inferred from homology"/>
<evidence type="ECO:0000256" key="7">
    <source>
        <dbReference type="ARBA" id="ARBA00022984"/>
    </source>
</evidence>
<dbReference type="HAMAP" id="MF_02019">
    <property type="entry name" value="MurF"/>
    <property type="match status" value="1"/>
</dbReference>
<comment type="subcellular location">
    <subcellularLocation>
        <location evidence="10">Cytoplasm</location>
    </subcellularLocation>
</comment>
<evidence type="ECO:0000259" key="12">
    <source>
        <dbReference type="Pfam" id="PF01225"/>
    </source>
</evidence>
<dbReference type="SUPFAM" id="SSF53244">
    <property type="entry name" value="MurD-like peptide ligases, peptide-binding domain"/>
    <property type="match status" value="1"/>
</dbReference>
<keyword evidence="3 10" id="KW-0132">Cell division</keyword>
<comment type="caution">
    <text evidence="15">The sequence shown here is derived from an EMBL/GenBank/DDBJ whole genome shotgun (WGS) entry which is preliminary data.</text>
</comment>
<keyword evidence="9 10" id="KW-0961">Cell wall biogenesis/degradation</keyword>
<keyword evidence="8 10" id="KW-0131">Cell cycle</keyword>
<keyword evidence="4 10" id="KW-0547">Nucleotide-binding</keyword>
<evidence type="ECO:0000259" key="13">
    <source>
        <dbReference type="Pfam" id="PF02875"/>
    </source>
</evidence>
<dbReference type="InterPro" id="IPR036565">
    <property type="entry name" value="Mur-like_cat_sf"/>
</dbReference>
<dbReference type="PANTHER" id="PTHR43024">
    <property type="entry name" value="UDP-N-ACETYLMURAMOYL-TRIPEPTIDE--D-ALANYL-D-ALANINE LIGASE"/>
    <property type="match status" value="1"/>
</dbReference>
<reference evidence="15" key="2">
    <citation type="submission" date="2021-04" db="EMBL/GenBank/DDBJ databases">
        <authorList>
            <person name="Gilroy R."/>
        </authorList>
    </citation>
    <scope>NUCLEOTIDE SEQUENCE</scope>
    <source>
        <strain evidence="15">ChiHejej3B27-3195</strain>
    </source>
</reference>
<evidence type="ECO:0000256" key="2">
    <source>
        <dbReference type="ARBA" id="ARBA00022598"/>
    </source>
</evidence>